<dbReference type="Pfam" id="PF00646">
    <property type="entry name" value="F-box"/>
    <property type="match status" value="1"/>
</dbReference>
<dbReference type="Gene3D" id="1.20.1280.50">
    <property type="match status" value="1"/>
</dbReference>
<accession>A0A9R1V0N9</accession>
<dbReference type="PANTHER" id="PTHR45463">
    <property type="entry name" value="OS09G0392200 PROTEIN"/>
    <property type="match status" value="1"/>
</dbReference>
<keyword evidence="5" id="KW-1185">Reference proteome</keyword>
<organism evidence="4 5">
    <name type="scientific">Lactuca sativa</name>
    <name type="common">Garden lettuce</name>
    <dbReference type="NCBI Taxonomy" id="4236"/>
    <lineage>
        <taxon>Eukaryota</taxon>
        <taxon>Viridiplantae</taxon>
        <taxon>Streptophyta</taxon>
        <taxon>Embryophyta</taxon>
        <taxon>Tracheophyta</taxon>
        <taxon>Spermatophyta</taxon>
        <taxon>Magnoliopsida</taxon>
        <taxon>eudicotyledons</taxon>
        <taxon>Gunneridae</taxon>
        <taxon>Pentapetalae</taxon>
        <taxon>asterids</taxon>
        <taxon>campanulids</taxon>
        <taxon>Asterales</taxon>
        <taxon>Asteraceae</taxon>
        <taxon>Cichorioideae</taxon>
        <taxon>Cichorieae</taxon>
        <taxon>Lactucinae</taxon>
        <taxon>Lactuca</taxon>
    </lineage>
</organism>
<dbReference type="Proteomes" id="UP000235145">
    <property type="component" value="Unassembled WGS sequence"/>
</dbReference>
<evidence type="ECO:0000313" key="5">
    <source>
        <dbReference type="Proteomes" id="UP000235145"/>
    </source>
</evidence>
<dbReference type="InterPro" id="IPR036047">
    <property type="entry name" value="F-box-like_dom_sf"/>
</dbReference>
<feature type="domain" description="KIB1-4 beta-propeller" evidence="3">
    <location>
        <begin position="111"/>
        <end position="316"/>
    </location>
</feature>
<feature type="compositionally biased region" description="Low complexity" evidence="1">
    <location>
        <begin position="19"/>
        <end position="28"/>
    </location>
</feature>
<dbReference type="PANTHER" id="PTHR45463:SF8">
    <property type="entry name" value="OS09G0392200 PROTEIN"/>
    <property type="match status" value="1"/>
</dbReference>
<dbReference type="SUPFAM" id="SSF81383">
    <property type="entry name" value="F-box domain"/>
    <property type="match status" value="1"/>
</dbReference>
<feature type="domain" description="F-box" evidence="2">
    <location>
        <begin position="38"/>
        <end position="76"/>
    </location>
</feature>
<protein>
    <recommendedName>
        <fullName evidence="6">F-box domain-containing protein</fullName>
    </recommendedName>
</protein>
<dbReference type="EMBL" id="NBSK02000007">
    <property type="protein sequence ID" value="KAJ0197083.1"/>
    <property type="molecule type" value="Genomic_DNA"/>
</dbReference>
<evidence type="ECO:0008006" key="6">
    <source>
        <dbReference type="Google" id="ProtNLM"/>
    </source>
</evidence>
<dbReference type="OrthoDB" id="1028522at2759"/>
<evidence type="ECO:0000259" key="3">
    <source>
        <dbReference type="Pfam" id="PF03478"/>
    </source>
</evidence>
<evidence type="ECO:0000313" key="4">
    <source>
        <dbReference type="EMBL" id="KAJ0197083.1"/>
    </source>
</evidence>
<comment type="caution">
    <text evidence="4">The sequence shown here is derived from an EMBL/GenBank/DDBJ whole genome shotgun (WGS) entry which is preliminary data.</text>
</comment>
<reference evidence="4 5" key="1">
    <citation type="journal article" date="2017" name="Nat. Commun.">
        <title>Genome assembly with in vitro proximity ligation data and whole-genome triplication in lettuce.</title>
        <authorList>
            <person name="Reyes-Chin-Wo S."/>
            <person name="Wang Z."/>
            <person name="Yang X."/>
            <person name="Kozik A."/>
            <person name="Arikit S."/>
            <person name="Song C."/>
            <person name="Xia L."/>
            <person name="Froenicke L."/>
            <person name="Lavelle D.O."/>
            <person name="Truco M.J."/>
            <person name="Xia R."/>
            <person name="Zhu S."/>
            <person name="Xu C."/>
            <person name="Xu H."/>
            <person name="Xu X."/>
            <person name="Cox K."/>
            <person name="Korf I."/>
            <person name="Meyers B.C."/>
            <person name="Michelmore R.W."/>
        </authorList>
    </citation>
    <scope>NUCLEOTIDE SEQUENCE [LARGE SCALE GENOMIC DNA]</scope>
    <source>
        <strain evidence="5">cv. Salinas</strain>
        <tissue evidence="4">Seedlings</tissue>
    </source>
</reference>
<evidence type="ECO:0000256" key="1">
    <source>
        <dbReference type="SAM" id="MobiDB-lite"/>
    </source>
</evidence>
<dbReference type="AlphaFoldDB" id="A0A9R1V0N9"/>
<dbReference type="InterPro" id="IPR001810">
    <property type="entry name" value="F-box_dom"/>
</dbReference>
<feature type="region of interest" description="Disordered" evidence="1">
    <location>
        <begin position="1"/>
        <end position="31"/>
    </location>
</feature>
<sequence>MAKTRSMTRNQNDDDDDNASSSSSSRNTSFDKDHVGPWSDVNHDVLFLVMMQLRVVDFIAFRGVCKSWRSFAVSKSSIFLASKPPMKISINPHANNQDCYIYLKEDFEEPMFKTILPHSAGRICIGSTCGYLILFSSETRDFWLVNPITRHELHFPDFPLCVADLPTHEKEMRAIKGILVFSPSISGRVFVVLSSKLSLSFYIAGKPGWNHVSSSLPIVDVHVFKGKIYTLHSDCSLGELRLDLNSKWKGKWMLLETKSFPKPNLYFLQLVSANEKLLVINWVSNQKIFMELDSEEMKWVSPKKTIQECAIFYSSLTSCGVIKPESWTRHKRYGQGVFRCEGMWYFPNDCLNVNLLNE</sequence>
<gene>
    <name evidence="4" type="ORF">LSAT_V11C700359000</name>
</gene>
<proteinExistence type="predicted"/>
<evidence type="ECO:0000259" key="2">
    <source>
        <dbReference type="Pfam" id="PF00646"/>
    </source>
</evidence>
<dbReference type="Pfam" id="PF03478">
    <property type="entry name" value="Beta-prop_KIB1-4"/>
    <property type="match status" value="1"/>
</dbReference>
<name>A0A9R1V0N9_LACSA</name>
<dbReference type="InterPro" id="IPR005174">
    <property type="entry name" value="KIB1-4_b-propeller"/>
</dbReference>